<dbReference type="InParanoid" id="G3GXR8"/>
<proteinExistence type="predicted"/>
<feature type="region of interest" description="Disordered" evidence="1">
    <location>
        <begin position="1"/>
        <end position="25"/>
    </location>
</feature>
<organism evidence="2 3">
    <name type="scientific">Cricetulus griseus</name>
    <name type="common">Chinese hamster</name>
    <name type="synonym">Cricetulus barabensis griseus</name>
    <dbReference type="NCBI Taxonomy" id="10029"/>
    <lineage>
        <taxon>Eukaryota</taxon>
        <taxon>Metazoa</taxon>
        <taxon>Chordata</taxon>
        <taxon>Craniata</taxon>
        <taxon>Vertebrata</taxon>
        <taxon>Euteleostomi</taxon>
        <taxon>Mammalia</taxon>
        <taxon>Eutheria</taxon>
        <taxon>Euarchontoglires</taxon>
        <taxon>Glires</taxon>
        <taxon>Rodentia</taxon>
        <taxon>Myomorpha</taxon>
        <taxon>Muroidea</taxon>
        <taxon>Cricetidae</taxon>
        <taxon>Cricetinae</taxon>
        <taxon>Cricetulus</taxon>
    </lineage>
</organism>
<sequence length="78" mass="8186">MRPRRAIDAVCPSRSQSPPSVKLSPTPPAASQFGFCFPLLGWTGICAVVEDSGSSLAQPACCGYLLFSDCPSLDSSCF</sequence>
<evidence type="ECO:0000313" key="2">
    <source>
        <dbReference type="EMBL" id="EGV95857.1"/>
    </source>
</evidence>
<protein>
    <submittedName>
        <fullName evidence="2">Uncharacterized protein</fullName>
    </submittedName>
</protein>
<dbReference type="GlyGen" id="G3GXR8">
    <property type="glycosylation" value="1 site"/>
</dbReference>
<dbReference type="AlphaFoldDB" id="G3GXR8"/>
<name>G3GXR8_CRIGR</name>
<evidence type="ECO:0000256" key="1">
    <source>
        <dbReference type="SAM" id="MobiDB-lite"/>
    </source>
</evidence>
<reference evidence="3" key="1">
    <citation type="journal article" date="2011" name="Nat. Biotechnol.">
        <title>The genomic sequence of the Chinese hamster ovary (CHO)-K1 cell line.</title>
        <authorList>
            <person name="Xu X."/>
            <person name="Nagarajan H."/>
            <person name="Lewis N.E."/>
            <person name="Pan S."/>
            <person name="Cai Z."/>
            <person name="Liu X."/>
            <person name="Chen W."/>
            <person name="Xie M."/>
            <person name="Wang W."/>
            <person name="Hammond S."/>
            <person name="Andersen M.R."/>
            <person name="Neff N."/>
            <person name="Passarelli B."/>
            <person name="Koh W."/>
            <person name="Fan H.C."/>
            <person name="Wang J."/>
            <person name="Gui Y."/>
            <person name="Lee K.H."/>
            <person name="Betenbaugh M.J."/>
            <person name="Quake S.R."/>
            <person name="Famili I."/>
            <person name="Palsson B.O."/>
            <person name="Wang J."/>
        </authorList>
    </citation>
    <scope>NUCLEOTIDE SEQUENCE [LARGE SCALE GENOMIC DNA]</scope>
    <source>
        <strain evidence="3">CHO K1 cell line</strain>
    </source>
</reference>
<evidence type="ECO:0000313" key="3">
    <source>
        <dbReference type="Proteomes" id="UP000001075"/>
    </source>
</evidence>
<dbReference type="EMBL" id="JH000061">
    <property type="protein sequence ID" value="EGV95857.1"/>
    <property type="molecule type" value="Genomic_DNA"/>
</dbReference>
<gene>
    <name evidence="2" type="ORF">I79_002560</name>
</gene>
<accession>G3GXR8</accession>
<dbReference type="Proteomes" id="UP000001075">
    <property type="component" value="Unassembled WGS sequence"/>
</dbReference>